<dbReference type="RefSeq" id="WP_284067890.1">
    <property type="nucleotide sequence ID" value="NZ_JASKNE010000005.1"/>
</dbReference>
<evidence type="ECO:0000256" key="2">
    <source>
        <dbReference type="ARBA" id="ARBA00022630"/>
    </source>
</evidence>
<evidence type="ECO:0000259" key="5">
    <source>
        <dbReference type="Pfam" id="PF07992"/>
    </source>
</evidence>
<dbReference type="Gene3D" id="3.50.50.60">
    <property type="entry name" value="FAD/NAD(P)-binding domain"/>
    <property type="match status" value="2"/>
</dbReference>
<accession>A0AAW6UYE6</accession>
<dbReference type="InterPro" id="IPR036188">
    <property type="entry name" value="FAD/NAD-bd_sf"/>
</dbReference>
<proteinExistence type="predicted"/>
<comment type="caution">
    <text evidence="7">The sequence shown here is derived from an EMBL/GenBank/DDBJ whole genome shotgun (WGS) entry which is preliminary data.</text>
</comment>
<protein>
    <submittedName>
        <fullName evidence="7">FAD-dependent oxidoreductase</fullName>
    </submittedName>
</protein>
<evidence type="ECO:0000256" key="1">
    <source>
        <dbReference type="ARBA" id="ARBA00001974"/>
    </source>
</evidence>
<organism evidence="7 8">
    <name type="scientific">Acinetobacter terrestris</name>
    <dbReference type="NCBI Taxonomy" id="2529843"/>
    <lineage>
        <taxon>Bacteria</taxon>
        <taxon>Pseudomonadati</taxon>
        <taxon>Pseudomonadota</taxon>
        <taxon>Gammaproteobacteria</taxon>
        <taxon>Moraxellales</taxon>
        <taxon>Moraxellaceae</taxon>
        <taxon>Acinetobacter</taxon>
        <taxon>Acinetobacter Taxon 24</taxon>
    </lineage>
</organism>
<evidence type="ECO:0000256" key="3">
    <source>
        <dbReference type="ARBA" id="ARBA00022827"/>
    </source>
</evidence>
<dbReference type="Proteomes" id="UP001241935">
    <property type="component" value="Unassembled WGS sequence"/>
</dbReference>
<evidence type="ECO:0000259" key="6">
    <source>
        <dbReference type="Pfam" id="PF14759"/>
    </source>
</evidence>
<dbReference type="GO" id="GO:0016651">
    <property type="term" value="F:oxidoreductase activity, acting on NAD(P)H"/>
    <property type="evidence" value="ECO:0007669"/>
    <property type="project" value="TreeGrafter"/>
</dbReference>
<dbReference type="Pfam" id="PF14759">
    <property type="entry name" value="Reductase_C"/>
    <property type="match status" value="1"/>
</dbReference>
<dbReference type="InterPro" id="IPR028202">
    <property type="entry name" value="Reductase_C"/>
</dbReference>
<keyword evidence="2" id="KW-0285">Flavoprotein</keyword>
<dbReference type="PANTHER" id="PTHR43557:SF2">
    <property type="entry name" value="RIESKE DOMAIN-CONTAINING PROTEIN-RELATED"/>
    <property type="match status" value="1"/>
</dbReference>
<evidence type="ECO:0000256" key="4">
    <source>
        <dbReference type="ARBA" id="ARBA00023002"/>
    </source>
</evidence>
<dbReference type="InterPro" id="IPR050446">
    <property type="entry name" value="FAD-oxidoreductase/Apoptosis"/>
</dbReference>
<dbReference type="Gene3D" id="3.30.390.30">
    <property type="match status" value="1"/>
</dbReference>
<keyword evidence="4" id="KW-0560">Oxidoreductase</keyword>
<name>A0AAW6UYE6_9GAMM</name>
<dbReference type="PANTHER" id="PTHR43557">
    <property type="entry name" value="APOPTOSIS-INDUCING FACTOR 1"/>
    <property type="match status" value="1"/>
</dbReference>
<dbReference type="SUPFAM" id="SSF51905">
    <property type="entry name" value="FAD/NAD(P)-binding domain"/>
    <property type="match status" value="1"/>
</dbReference>
<evidence type="ECO:0000313" key="8">
    <source>
        <dbReference type="Proteomes" id="UP001241935"/>
    </source>
</evidence>
<dbReference type="InterPro" id="IPR023753">
    <property type="entry name" value="FAD/NAD-binding_dom"/>
</dbReference>
<dbReference type="GO" id="GO:0005737">
    <property type="term" value="C:cytoplasm"/>
    <property type="evidence" value="ECO:0007669"/>
    <property type="project" value="TreeGrafter"/>
</dbReference>
<comment type="cofactor">
    <cofactor evidence="1">
        <name>FAD</name>
        <dbReference type="ChEBI" id="CHEBI:57692"/>
    </cofactor>
</comment>
<feature type="domain" description="FAD/NAD(P)-binding" evidence="5">
    <location>
        <begin position="5"/>
        <end position="301"/>
    </location>
</feature>
<keyword evidence="7" id="KW-0614">Plasmid</keyword>
<evidence type="ECO:0000313" key="7">
    <source>
        <dbReference type="EMBL" id="MDK1685085.1"/>
    </source>
</evidence>
<geneLocation type="plasmid" evidence="7">
    <name>unnamed1</name>
</geneLocation>
<feature type="domain" description="Reductase C-terminal" evidence="6">
    <location>
        <begin position="320"/>
        <end position="404"/>
    </location>
</feature>
<dbReference type="Pfam" id="PF07992">
    <property type="entry name" value="Pyr_redox_2"/>
    <property type="match status" value="1"/>
</dbReference>
<sequence>MQKLKAVIIGASHAAAQLSVSLRQEGWDGEIIMIGDEPHLPYHRPPLSKTFLSGDKSIQDLLIRPAAFYAKQQIQFIHSHVVSIDRERKILDLADGSQISYDKLALCTGARVRKLDIEGSDLKGVYYVRNAADIEAIQQHIQSAKHAVMIGGGYIGLETAASLRKQGIQVSLLETASRILQRVTAPELSEFYTRVHQAQGVSIYHNMTITRIVGTTQVEGVLCADGKTIPADFVIVGIGVQPNIELAQAVGIEVDNGIGIDAYGRTNDPDIVAAGDCTSHFNVHYQRQLRLESVPNANEQAKVAAATLCGKSKPYSALPWFWSDQYDIKLQIAGLNHGYDQLVIRGDLQNSNSFAAFYFKNKQLIAADCINRPLEFMISKKIINDNIQIDPAQFADESIDLKQLTQ</sequence>
<keyword evidence="3" id="KW-0274">FAD</keyword>
<dbReference type="PRINTS" id="PR00411">
    <property type="entry name" value="PNDRDTASEI"/>
</dbReference>
<dbReference type="AlphaFoldDB" id="A0AAW6UYE6"/>
<dbReference type="EMBL" id="JASKNE010000005">
    <property type="protein sequence ID" value="MDK1685085.1"/>
    <property type="molecule type" value="Genomic_DNA"/>
</dbReference>
<reference evidence="7" key="1">
    <citation type="submission" date="2023-04" db="EMBL/GenBank/DDBJ databases">
        <title>The environmental microbiomes in feedlot watering bowls are a reservoir of florfenicol resistance for bovine respiratory disease pathogens.</title>
        <authorList>
            <person name="Kos D.W."/>
            <person name="Ruzzini A.C."/>
            <person name="Schreiner B."/>
            <person name="Jelinski M.D."/>
        </authorList>
    </citation>
    <scope>NUCLEOTIDE SEQUENCE</scope>
    <source>
        <strain evidence="7">WB3</strain>
        <plasmid evidence="7">unnamed1</plasmid>
    </source>
</reference>
<dbReference type="PRINTS" id="PR00368">
    <property type="entry name" value="FADPNR"/>
</dbReference>
<dbReference type="SUPFAM" id="SSF55424">
    <property type="entry name" value="FAD/NAD-linked reductases, dimerisation (C-terminal) domain"/>
    <property type="match status" value="1"/>
</dbReference>
<dbReference type="InterPro" id="IPR016156">
    <property type="entry name" value="FAD/NAD-linked_Rdtase_dimer_sf"/>
</dbReference>
<gene>
    <name evidence="7" type="ORF">QOR41_14950</name>
</gene>